<feature type="non-terminal residue" evidence="1">
    <location>
        <position position="46"/>
    </location>
</feature>
<gene>
    <name evidence="1" type="ORF">METZ01_LOCUS486039</name>
</gene>
<accession>A0A383CN15</accession>
<evidence type="ECO:0000313" key="1">
    <source>
        <dbReference type="EMBL" id="SVE33185.1"/>
    </source>
</evidence>
<protein>
    <submittedName>
        <fullName evidence="1">Uncharacterized protein</fullName>
    </submittedName>
</protein>
<proteinExistence type="predicted"/>
<dbReference type="AlphaFoldDB" id="A0A383CN15"/>
<reference evidence="1" key="1">
    <citation type="submission" date="2018-05" db="EMBL/GenBank/DDBJ databases">
        <authorList>
            <person name="Lanie J.A."/>
            <person name="Ng W.-L."/>
            <person name="Kazmierczak K.M."/>
            <person name="Andrzejewski T.M."/>
            <person name="Davidsen T.M."/>
            <person name="Wayne K.J."/>
            <person name="Tettelin H."/>
            <person name="Glass J.I."/>
            <person name="Rusch D."/>
            <person name="Podicherti R."/>
            <person name="Tsui H.-C.T."/>
            <person name="Winkler M.E."/>
        </authorList>
    </citation>
    <scope>NUCLEOTIDE SEQUENCE</scope>
</reference>
<dbReference type="EMBL" id="UINC01209946">
    <property type="protein sequence ID" value="SVE33185.1"/>
    <property type="molecule type" value="Genomic_DNA"/>
</dbReference>
<feature type="non-terminal residue" evidence="1">
    <location>
        <position position="1"/>
    </location>
</feature>
<organism evidence="1">
    <name type="scientific">marine metagenome</name>
    <dbReference type="NCBI Taxonomy" id="408172"/>
    <lineage>
        <taxon>unclassified sequences</taxon>
        <taxon>metagenomes</taxon>
        <taxon>ecological metagenomes</taxon>
    </lineage>
</organism>
<sequence length="46" mass="5231">WNEPAWSLGYNRSRPSAKTAMVRPPFSKAVRWTTPSMPRANLLTTV</sequence>
<name>A0A383CN15_9ZZZZ</name>